<dbReference type="Proteomes" id="UP000318864">
    <property type="component" value="Unassembled WGS sequence"/>
</dbReference>
<evidence type="ECO:0000256" key="1">
    <source>
        <dbReference type="ARBA" id="ARBA00004651"/>
    </source>
</evidence>
<dbReference type="Pfam" id="PF01899">
    <property type="entry name" value="MNHE"/>
    <property type="match status" value="1"/>
</dbReference>
<accession>A0A4S3TQ21</accession>
<keyword evidence="4 7" id="KW-1133">Transmembrane helix</keyword>
<feature type="transmembrane region" description="Helical" evidence="7">
    <location>
        <begin position="35"/>
        <end position="53"/>
    </location>
</feature>
<keyword evidence="3 7" id="KW-0812">Transmembrane</keyword>
<dbReference type="AlphaFoldDB" id="A0A4S3TQ21"/>
<evidence type="ECO:0000256" key="4">
    <source>
        <dbReference type="ARBA" id="ARBA00022989"/>
    </source>
</evidence>
<keyword evidence="5 7" id="KW-0472">Membrane</keyword>
<evidence type="ECO:0000256" key="6">
    <source>
        <dbReference type="SAM" id="MobiDB-lite"/>
    </source>
</evidence>
<feature type="compositionally biased region" description="Acidic residues" evidence="6">
    <location>
        <begin position="218"/>
        <end position="233"/>
    </location>
</feature>
<evidence type="ECO:0000256" key="3">
    <source>
        <dbReference type="ARBA" id="ARBA00022692"/>
    </source>
</evidence>
<evidence type="ECO:0000256" key="7">
    <source>
        <dbReference type="SAM" id="Phobius"/>
    </source>
</evidence>
<sequence>MRIPAWPVAGAGFAVLWLFVRGVELAPTVVIGQFFFGLAVGLPTAFVFRRLYLESLDLGRGARALPAAGRYLRAFVRELVRANIDVAYRVLSPELPIEPEVILIPLRVETDVAVTLIANSITVTPGTVTLDYVADANALYVHAIDGRDPDAIVAPIRTWENYALEMFDEPQSPSDPVPDIVVSGGHHPRRPDEQAQRSLEERTDGQRASNDSPPTDDQSPDDAPSESGDIDDE</sequence>
<keyword evidence="2" id="KW-1003">Cell membrane</keyword>
<dbReference type="GO" id="GO:0005886">
    <property type="term" value="C:plasma membrane"/>
    <property type="evidence" value="ECO:0007669"/>
    <property type="project" value="UniProtKB-SubCell"/>
</dbReference>
<dbReference type="OrthoDB" id="85180at2157"/>
<evidence type="ECO:0000256" key="5">
    <source>
        <dbReference type="ARBA" id="ARBA00023136"/>
    </source>
</evidence>
<dbReference type="RefSeq" id="WP_141464375.1">
    <property type="nucleotide sequence ID" value="NZ_RBZW01000021.1"/>
</dbReference>
<keyword evidence="9" id="KW-1185">Reference proteome</keyword>
<dbReference type="EMBL" id="RBZW01000021">
    <property type="protein sequence ID" value="THE65333.1"/>
    <property type="molecule type" value="Genomic_DNA"/>
</dbReference>
<comment type="caution">
    <text evidence="8">The sequence shown here is derived from an EMBL/GenBank/DDBJ whole genome shotgun (WGS) entry which is preliminary data.</text>
</comment>
<gene>
    <name evidence="8" type="ORF">D8Y22_09085</name>
</gene>
<protein>
    <submittedName>
        <fullName evidence="8">Cation transporter</fullName>
    </submittedName>
</protein>
<dbReference type="PANTHER" id="PTHR34584">
    <property type="entry name" value="NA(+)/H(+) ANTIPORTER SUBUNIT E1"/>
    <property type="match status" value="1"/>
</dbReference>
<dbReference type="InterPro" id="IPR002758">
    <property type="entry name" value="Cation_antiport_E"/>
</dbReference>
<dbReference type="GO" id="GO:0008324">
    <property type="term" value="F:monoatomic cation transmembrane transporter activity"/>
    <property type="evidence" value="ECO:0007669"/>
    <property type="project" value="InterPro"/>
</dbReference>
<proteinExistence type="predicted"/>
<comment type="subcellular location">
    <subcellularLocation>
        <location evidence="1">Cell membrane</location>
        <topology evidence="1">Multi-pass membrane protein</topology>
    </subcellularLocation>
</comment>
<evidence type="ECO:0000313" key="8">
    <source>
        <dbReference type="EMBL" id="THE65333.1"/>
    </source>
</evidence>
<reference evidence="8 9" key="1">
    <citation type="submission" date="2018-10" db="EMBL/GenBank/DDBJ databases">
        <title>Natronolimnobius sp. XQ-INN 246 isolated from Inner Mongolia Autonomous Region of China.</title>
        <authorList>
            <person name="Xue Q."/>
        </authorList>
    </citation>
    <scope>NUCLEOTIDE SEQUENCE [LARGE SCALE GENOMIC DNA]</scope>
    <source>
        <strain evidence="8 9">XQ-INN 246</strain>
    </source>
</reference>
<dbReference type="PANTHER" id="PTHR34584:SF1">
    <property type="entry name" value="NA(+)_H(+) ANTIPORTER SUBUNIT E1"/>
    <property type="match status" value="1"/>
</dbReference>
<organism evidence="8 9">
    <name type="scientific">Salinadaptatus halalkaliphilus</name>
    <dbReference type="NCBI Taxonomy" id="2419781"/>
    <lineage>
        <taxon>Archaea</taxon>
        <taxon>Methanobacteriati</taxon>
        <taxon>Methanobacteriota</taxon>
        <taxon>Stenosarchaea group</taxon>
        <taxon>Halobacteria</taxon>
        <taxon>Halobacteriales</taxon>
        <taxon>Natrialbaceae</taxon>
        <taxon>Salinadaptatus</taxon>
    </lineage>
</organism>
<feature type="region of interest" description="Disordered" evidence="6">
    <location>
        <begin position="168"/>
        <end position="233"/>
    </location>
</feature>
<name>A0A4S3TQ21_9EURY</name>
<feature type="compositionally biased region" description="Basic and acidic residues" evidence="6">
    <location>
        <begin position="190"/>
        <end position="205"/>
    </location>
</feature>
<evidence type="ECO:0000256" key="2">
    <source>
        <dbReference type="ARBA" id="ARBA00022475"/>
    </source>
</evidence>
<evidence type="ECO:0000313" key="9">
    <source>
        <dbReference type="Proteomes" id="UP000318864"/>
    </source>
</evidence>